<dbReference type="RefSeq" id="WP_087917434.1">
    <property type="nucleotide sequence ID" value="NZ_CP021780.1"/>
</dbReference>
<name>A0A2Z2KC85_9BACL</name>
<gene>
    <name evidence="3" type="ORF">B9T62_23125</name>
</gene>
<reference evidence="3 4" key="1">
    <citation type="submission" date="2017-06" db="EMBL/GenBank/DDBJ databases">
        <title>Complete genome sequence of Paenibacillus donghaensis KCTC 13049T isolated from East Sea sediment, South Korea.</title>
        <authorList>
            <person name="Jung B.K."/>
            <person name="Hong S.-J."/>
            <person name="Shin J.-H."/>
        </authorList>
    </citation>
    <scope>NUCLEOTIDE SEQUENCE [LARGE SCALE GENOMIC DNA]</scope>
    <source>
        <strain evidence="3 4">KCTC 13049</strain>
    </source>
</reference>
<dbReference type="PANTHER" id="PTHR43157">
    <property type="entry name" value="PHOSPHATIDYLINOSITOL-GLYCAN BIOSYNTHESIS CLASS F PROTEIN-RELATED"/>
    <property type="match status" value="1"/>
</dbReference>
<keyword evidence="4" id="KW-1185">Reference proteome</keyword>
<dbReference type="GO" id="GO:0016491">
    <property type="term" value="F:oxidoreductase activity"/>
    <property type="evidence" value="ECO:0007669"/>
    <property type="project" value="UniProtKB-KW"/>
</dbReference>
<evidence type="ECO:0000313" key="4">
    <source>
        <dbReference type="Proteomes" id="UP000249890"/>
    </source>
</evidence>
<dbReference type="PRINTS" id="PR00080">
    <property type="entry name" value="SDRFAMILY"/>
</dbReference>
<dbReference type="PANTHER" id="PTHR43157:SF31">
    <property type="entry name" value="PHOSPHATIDYLINOSITOL-GLYCAN BIOSYNTHESIS CLASS F PROTEIN"/>
    <property type="match status" value="1"/>
</dbReference>
<dbReference type="KEGG" id="pdh:B9T62_23125"/>
<sequence length="282" mass="31156">MKDKIVLITGANSGIGKETATKLATKGASLVLACRDIQKANEAREEIIANTGNTRIETMSLDLASFTSIRTFATEFNKRYESLDVLINNAGLMKGSRFETEDGLELTMGVNHFGTFLLTMLLLDRLKESAPSRIITVSSNAHEYGTIDFDDLQSTKNFEGRAYANSKLANILFTYELARKLQSTGVTANCLHPGMVQSSFYDHPESIEEKERYDLLRPNMISVEEGALTSIYLASSPVLEGVTGKYFDKCKEASSSALSYDIQTAKRLWETSLRVVSLDLTS</sequence>
<accession>A0A2Z2KC85</accession>
<dbReference type="AlphaFoldDB" id="A0A2Z2KC85"/>
<dbReference type="Proteomes" id="UP000249890">
    <property type="component" value="Chromosome"/>
</dbReference>
<keyword evidence="1" id="KW-0560">Oxidoreductase</keyword>
<comment type="similarity">
    <text evidence="2">Belongs to the short-chain dehydrogenases/reductases (SDR) family.</text>
</comment>
<proteinExistence type="inferred from homology"/>
<protein>
    <recommendedName>
        <fullName evidence="5">Short-chain dehydrogenase</fullName>
    </recommendedName>
</protein>
<evidence type="ECO:0000256" key="1">
    <source>
        <dbReference type="ARBA" id="ARBA00023002"/>
    </source>
</evidence>
<dbReference type="Gene3D" id="3.40.50.720">
    <property type="entry name" value="NAD(P)-binding Rossmann-like Domain"/>
    <property type="match status" value="1"/>
</dbReference>
<dbReference type="Pfam" id="PF00106">
    <property type="entry name" value="adh_short"/>
    <property type="match status" value="1"/>
</dbReference>
<dbReference type="EMBL" id="CP021780">
    <property type="protein sequence ID" value="ASA23444.1"/>
    <property type="molecule type" value="Genomic_DNA"/>
</dbReference>
<dbReference type="CDD" id="cd05327">
    <property type="entry name" value="retinol-DH_like_SDR_c_like"/>
    <property type="match status" value="1"/>
</dbReference>
<dbReference type="InterPro" id="IPR002347">
    <property type="entry name" value="SDR_fam"/>
</dbReference>
<evidence type="ECO:0008006" key="5">
    <source>
        <dbReference type="Google" id="ProtNLM"/>
    </source>
</evidence>
<dbReference type="OrthoDB" id="9809821at2"/>
<dbReference type="SUPFAM" id="SSF51735">
    <property type="entry name" value="NAD(P)-binding Rossmann-fold domains"/>
    <property type="match status" value="1"/>
</dbReference>
<evidence type="ECO:0000313" key="3">
    <source>
        <dbReference type="EMBL" id="ASA23444.1"/>
    </source>
</evidence>
<dbReference type="InterPro" id="IPR036291">
    <property type="entry name" value="NAD(P)-bd_dom_sf"/>
</dbReference>
<evidence type="ECO:0000256" key="2">
    <source>
        <dbReference type="RuleBase" id="RU000363"/>
    </source>
</evidence>
<organism evidence="3 4">
    <name type="scientific">Paenibacillus donghaensis</name>
    <dbReference type="NCBI Taxonomy" id="414771"/>
    <lineage>
        <taxon>Bacteria</taxon>
        <taxon>Bacillati</taxon>
        <taxon>Bacillota</taxon>
        <taxon>Bacilli</taxon>
        <taxon>Bacillales</taxon>
        <taxon>Paenibacillaceae</taxon>
        <taxon>Paenibacillus</taxon>
    </lineage>
</organism>
<dbReference type="PRINTS" id="PR00081">
    <property type="entry name" value="GDHRDH"/>
</dbReference>